<evidence type="ECO:0000313" key="3">
    <source>
        <dbReference type="EMBL" id="TGE38949.1"/>
    </source>
</evidence>
<dbReference type="GO" id="GO:0043709">
    <property type="term" value="P:cell adhesion involved in single-species biofilm formation"/>
    <property type="evidence" value="ECO:0007669"/>
    <property type="project" value="TreeGrafter"/>
</dbReference>
<dbReference type="CDD" id="cd01949">
    <property type="entry name" value="GGDEF"/>
    <property type="match status" value="1"/>
</dbReference>
<name>A0A4Z0R9J8_9FIRM</name>
<feature type="transmembrane region" description="Helical" evidence="1">
    <location>
        <begin position="146"/>
        <end position="164"/>
    </location>
</feature>
<reference evidence="3 4" key="1">
    <citation type="submission" date="2019-03" db="EMBL/GenBank/DDBJ databases">
        <title>Draft Genome Sequence of Desulfosporosinus fructosivorans Strain 63.6F, Isolated from Marine Sediment in the Baltic Sea.</title>
        <authorList>
            <person name="Hausmann B."/>
            <person name="Vandieken V."/>
            <person name="Pjevac P."/>
            <person name="Schreck K."/>
            <person name="Herbold C.W."/>
            <person name="Loy A."/>
        </authorList>
    </citation>
    <scope>NUCLEOTIDE SEQUENCE [LARGE SCALE GENOMIC DNA]</scope>
    <source>
        <strain evidence="3 4">63.6F</strain>
    </source>
</reference>
<dbReference type="InterPro" id="IPR029787">
    <property type="entry name" value="Nucleotide_cyclase"/>
</dbReference>
<dbReference type="Gene3D" id="3.30.70.270">
    <property type="match status" value="1"/>
</dbReference>
<evidence type="ECO:0000313" key="4">
    <source>
        <dbReference type="Proteomes" id="UP000298460"/>
    </source>
</evidence>
<keyword evidence="1" id="KW-0472">Membrane</keyword>
<dbReference type="SUPFAM" id="SSF55073">
    <property type="entry name" value="Nucleotide cyclase"/>
    <property type="match status" value="1"/>
</dbReference>
<dbReference type="PANTHER" id="PTHR45138:SF9">
    <property type="entry name" value="DIGUANYLATE CYCLASE DGCM-RELATED"/>
    <property type="match status" value="1"/>
</dbReference>
<proteinExistence type="predicted"/>
<dbReference type="AlphaFoldDB" id="A0A4Z0R9J8"/>
<dbReference type="PANTHER" id="PTHR45138">
    <property type="entry name" value="REGULATORY COMPONENTS OF SENSORY TRANSDUCTION SYSTEM"/>
    <property type="match status" value="1"/>
</dbReference>
<accession>A0A4Z0R9J8</accession>
<protein>
    <submittedName>
        <fullName evidence="3">GGDEF domain-containing protein</fullName>
    </submittedName>
</protein>
<feature type="transmembrane region" description="Helical" evidence="1">
    <location>
        <begin position="36"/>
        <end position="56"/>
    </location>
</feature>
<keyword evidence="4" id="KW-1185">Reference proteome</keyword>
<dbReference type="InterPro" id="IPR050469">
    <property type="entry name" value="Diguanylate_Cyclase"/>
</dbReference>
<dbReference type="Pfam" id="PF00990">
    <property type="entry name" value="GGDEF"/>
    <property type="match status" value="1"/>
</dbReference>
<dbReference type="FunFam" id="3.30.70.270:FF:000001">
    <property type="entry name" value="Diguanylate cyclase domain protein"/>
    <property type="match status" value="1"/>
</dbReference>
<feature type="transmembrane region" description="Helical" evidence="1">
    <location>
        <begin position="62"/>
        <end position="87"/>
    </location>
</feature>
<sequence>MGWRCSFLKFALNQIPNEHQEEFREHLFSMNSARMITLFLIIAAIEMILFLGEMFFEASTEGIQIIMLIKLLFVAICLLLAFLLWLFKKYKLFKISRGIVVFALFGTTVLAVANTLAAQALVSDISIYIMALYISTAIIRISHRYYIIINSLCFIYFAIGMRIVQPNTQFVKWSIINAVILNIIVVIIARMLYMQNVTIFLDKIKINNQLRTLKYMAEHDGLTNLYNHQTISCIIERQKELSRASKGNLCLAVLDIDNFKKINDQYGHVMGDQVLKSVAKIIKENVREHDFVARYGGDEFLILFPGVTVAEANIICIRILDSVRQVGPTGTSITGSIGLIALTENNYNDFVENADMTMYKAKNGGKAQIVS</sequence>
<gene>
    <name evidence="3" type="ORF">E4K67_05615</name>
</gene>
<dbReference type="InterPro" id="IPR000160">
    <property type="entry name" value="GGDEF_dom"/>
</dbReference>
<dbReference type="PROSITE" id="PS50887">
    <property type="entry name" value="GGDEF"/>
    <property type="match status" value="1"/>
</dbReference>
<feature type="transmembrane region" description="Helical" evidence="1">
    <location>
        <begin position="125"/>
        <end position="141"/>
    </location>
</feature>
<keyword evidence="1" id="KW-1133">Transmembrane helix</keyword>
<feature type="domain" description="GGDEF" evidence="2">
    <location>
        <begin position="247"/>
        <end position="371"/>
    </location>
</feature>
<feature type="transmembrane region" description="Helical" evidence="1">
    <location>
        <begin position="170"/>
        <end position="193"/>
    </location>
</feature>
<dbReference type="SMART" id="SM00267">
    <property type="entry name" value="GGDEF"/>
    <property type="match status" value="1"/>
</dbReference>
<dbReference type="InterPro" id="IPR043128">
    <property type="entry name" value="Rev_trsase/Diguanyl_cyclase"/>
</dbReference>
<dbReference type="GO" id="GO:0005886">
    <property type="term" value="C:plasma membrane"/>
    <property type="evidence" value="ECO:0007669"/>
    <property type="project" value="TreeGrafter"/>
</dbReference>
<keyword evidence="1" id="KW-0812">Transmembrane</keyword>
<dbReference type="GO" id="GO:0052621">
    <property type="term" value="F:diguanylate cyclase activity"/>
    <property type="evidence" value="ECO:0007669"/>
    <property type="project" value="TreeGrafter"/>
</dbReference>
<dbReference type="GO" id="GO:1902201">
    <property type="term" value="P:negative regulation of bacterial-type flagellum-dependent cell motility"/>
    <property type="evidence" value="ECO:0007669"/>
    <property type="project" value="TreeGrafter"/>
</dbReference>
<evidence type="ECO:0000259" key="2">
    <source>
        <dbReference type="PROSITE" id="PS50887"/>
    </source>
</evidence>
<organism evidence="3 4">
    <name type="scientific">Desulfosporosinus fructosivorans</name>
    <dbReference type="NCBI Taxonomy" id="2018669"/>
    <lineage>
        <taxon>Bacteria</taxon>
        <taxon>Bacillati</taxon>
        <taxon>Bacillota</taxon>
        <taxon>Clostridia</taxon>
        <taxon>Eubacteriales</taxon>
        <taxon>Desulfitobacteriaceae</taxon>
        <taxon>Desulfosporosinus</taxon>
    </lineage>
</organism>
<feature type="transmembrane region" description="Helical" evidence="1">
    <location>
        <begin position="99"/>
        <end position="119"/>
    </location>
</feature>
<comment type="caution">
    <text evidence="3">The sequence shown here is derived from an EMBL/GenBank/DDBJ whole genome shotgun (WGS) entry which is preliminary data.</text>
</comment>
<dbReference type="EMBL" id="SPQQ01000002">
    <property type="protein sequence ID" value="TGE38949.1"/>
    <property type="molecule type" value="Genomic_DNA"/>
</dbReference>
<evidence type="ECO:0000256" key="1">
    <source>
        <dbReference type="SAM" id="Phobius"/>
    </source>
</evidence>
<dbReference type="NCBIfam" id="TIGR00254">
    <property type="entry name" value="GGDEF"/>
    <property type="match status" value="1"/>
</dbReference>
<dbReference type="Proteomes" id="UP000298460">
    <property type="component" value="Unassembled WGS sequence"/>
</dbReference>